<dbReference type="Gene3D" id="3.40.50.10140">
    <property type="entry name" value="Toll/interleukin-1 receptor homology (TIR) domain"/>
    <property type="match status" value="1"/>
</dbReference>
<reference evidence="13 14" key="1">
    <citation type="submission" date="2020-04" db="EMBL/GenBank/DDBJ databases">
        <authorList>
            <person name="Wallbank WR R."/>
            <person name="Pardo Diaz C."/>
            <person name="Kozak K."/>
            <person name="Martin S."/>
            <person name="Jiggins C."/>
            <person name="Moest M."/>
            <person name="Warren A I."/>
            <person name="Byers J.R.P. K."/>
            <person name="Montejo-Kovacevich G."/>
            <person name="Yen C E."/>
        </authorList>
    </citation>
    <scope>NUCLEOTIDE SEQUENCE [LARGE SCALE GENOMIC DNA]</scope>
</reference>
<dbReference type="AlphaFoldDB" id="A0A8S0ZRI3"/>
<dbReference type="InterPro" id="IPR001611">
    <property type="entry name" value="Leu-rich_rpt"/>
</dbReference>
<keyword evidence="5" id="KW-0732">Signal</keyword>
<comment type="similarity">
    <text evidence="2">Belongs to the Toll-like receptor family.</text>
</comment>
<keyword evidence="7 11" id="KW-1133">Transmembrane helix</keyword>
<comment type="caution">
    <text evidence="13">The sequence shown here is derived from an EMBL/GenBank/DDBJ whole genome shotgun (WGS) entry which is preliminary data.</text>
</comment>
<feature type="transmembrane region" description="Helical" evidence="11">
    <location>
        <begin position="682"/>
        <end position="706"/>
    </location>
</feature>
<accession>A0A8S0ZRI3</accession>
<organism evidence="13 14">
    <name type="scientific">Arctia plantaginis</name>
    <name type="common">Wood tiger moth</name>
    <name type="synonym">Phalaena plantaginis</name>
    <dbReference type="NCBI Taxonomy" id="874455"/>
    <lineage>
        <taxon>Eukaryota</taxon>
        <taxon>Metazoa</taxon>
        <taxon>Ecdysozoa</taxon>
        <taxon>Arthropoda</taxon>
        <taxon>Hexapoda</taxon>
        <taxon>Insecta</taxon>
        <taxon>Pterygota</taxon>
        <taxon>Neoptera</taxon>
        <taxon>Endopterygota</taxon>
        <taxon>Lepidoptera</taxon>
        <taxon>Glossata</taxon>
        <taxon>Ditrysia</taxon>
        <taxon>Noctuoidea</taxon>
        <taxon>Erebidae</taxon>
        <taxon>Arctiinae</taxon>
        <taxon>Arctia</taxon>
    </lineage>
</organism>
<dbReference type="GO" id="GO:0005886">
    <property type="term" value="C:plasma membrane"/>
    <property type="evidence" value="ECO:0007669"/>
    <property type="project" value="TreeGrafter"/>
</dbReference>
<evidence type="ECO:0000256" key="8">
    <source>
        <dbReference type="ARBA" id="ARBA00023136"/>
    </source>
</evidence>
<protein>
    <recommendedName>
        <fullName evidence="12">TIR domain-containing protein</fullName>
    </recommendedName>
</protein>
<keyword evidence="9" id="KW-0675">Receptor</keyword>
<evidence type="ECO:0000256" key="3">
    <source>
        <dbReference type="ARBA" id="ARBA00022614"/>
    </source>
</evidence>
<sequence>MFALPLTTPQPYQLALALRFNVRNYTLREQVMSLVYFLWLFCFAQCVMSSDFIGEYEAYTNKLFPQDNKDEVLPIVLGKDSTSGCICRATVQYKIIECFGNYECKRFPQVTVKSEVLRVRTSVIRELHRGRLDSLYYLKVLELEANHQLRYIQPGAFSNLTNLQQLSISYNTLLRSIHEKTFEGLINLRNLTLVNNGFLSILQLTPAFKTSILPSLINLDLSENTFGSIPEEAFQLMTGTTLEKLYLNLCRLDYIHPNSFLPLKHLKVLQIADNDMNSSLIAAFMETLIKHDINLLELDLSGLGFRKQPPRKLLDIIANSTVQNLMLARNQFETVADDAFPRMANIQLMDMRKVLALLIEPRSFDPEKFPNLKGLLLSGNNLPGIHGTHLSNQLRFLDLSNNKGQPNNPVFFEIDRYTFTQSNELQILNIAFNRVRSIFHYTFIGLENLRILDMQNDTLYYIGPGSFKPMKRLEMLNLANNPLTASENLTCDQFDGLNALKVLSFENCGIKRLQEDENIFEMMPNLTHLILRNNQLNSISAEVLKPLKLLKFLDLSENLLISWWKPIFLASGVKPTALYLMNNKISHFSISMIEDFGYLLETKHSSNVIIDITYNIFICDCRSMFGTYRWLQVNGSKELKQYFSSSKVQCSSPDLWEDRRISEYLSSIKSLHCLMYEKISNVMVLVWTAPSLVTVILVVMIAIIIYKYKVYIRYWMFLTKIALGRRLPKKQSEAVLNKQYKYDAFVSYSNEDRDFVQEMIVQFESKPPYLKLCVYERDFEIGSFISEAVMTSIHDSKYIILIISNNFAKSHWCRWEMQLAEYHRIFLEDGTSYDPLVLVRLGDIQSKYLTVTLKYLLKTKIYHSWDENNTEEFWKKLRNVLSKST</sequence>
<dbReference type="InterPro" id="IPR017241">
    <property type="entry name" value="Toll-like_receptor"/>
</dbReference>
<keyword evidence="10" id="KW-0325">Glycoprotein</keyword>
<dbReference type="Proteomes" id="UP000494256">
    <property type="component" value="Unassembled WGS sequence"/>
</dbReference>
<evidence type="ECO:0000313" key="13">
    <source>
        <dbReference type="EMBL" id="CAB3234454.1"/>
    </source>
</evidence>
<dbReference type="InterPro" id="IPR000157">
    <property type="entry name" value="TIR_dom"/>
</dbReference>
<dbReference type="PIRSF" id="PIRSF037595">
    <property type="entry name" value="Toll-like_receptor"/>
    <property type="match status" value="1"/>
</dbReference>
<dbReference type="SUPFAM" id="SSF52058">
    <property type="entry name" value="L domain-like"/>
    <property type="match status" value="1"/>
</dbReference>
<feature type="domain" description="TIR" evidence="12">
    <location>
        <begin position="740"/>
        <end position="881"/>
    </location>
</feature>
<dbReference type="InterPro" id="IPR035897">
    <property type="entry name" value="Toll_tir_struct_dom_sf"/>
</dbReference>
<evidence type="ECO:0000256" key="11">
    <source>
        <dbReference type="SAM" id="Phobius"/>
    </source>
</evidence>
<keyword evidence="4 11" id="KW-0812">Transmembrane</keyword>
<dbReference type="OrthoDB" id="4062651at2759"/>
<dbReference type="InterPro" id="IPR032675">
    <property type="entry name" value="LRR_dom_sf"/>
</dbReference>
<dbReference type="PROSITE" id="PS51450">
    <property type="entry name" value="LRR"/>
    <property type="match status" value="2"/>
</dbReference>
<dbReference type="PANTHER" id="PTHR24365:SF530">
    <property type="entry name" value="MSTPROX-RELATED"/>
    <property type="match status" value="1"/>
</dbReference>
<evidence type="ECO:0000256" key="2">
    <source>
        <dbReference type="ARBA" id="ARBA00009634"/>
    </source>
</evidence>
<name>A0A8S0ZRI3_ARCPL</name>
<dbReference type="GO" id="GO:0006955">
    <property type="term" value="P:immune response"/>
    <property type="evidence" value="ECO:0007669"/>
    <property type="project" value="InterPro"/>
</dbReference>
<dbReference type="GO" id="GO:0002224">
    <property type="term" value="P:toll-like receptor signaling pathway"/>
    <property type="evidence" value="ECO:0007669"/>
    <property type="project" value="InterPro"/>
</dbReference>
<dbReference type="GO" id="GO:0004888">
    <property type="term" value="F:transmembrane signaling receptor activity"/>
    <property type="evidence" value="ECO:0007669"/>
    <property type="project" value="InterPro"/>
</dbReference>
<dbReference type="Pfam" id="PF13855">
    <property type="entry name" value="LRR_8"/>
    <property type="match status" value="2"/>
</dbReference>
<evidence type="ECO:0000256" key="9">
    <source>
        <dbReference type="ARBA" id="ARBA00023170"/>
    </source>
</evidence>
<evidence type="ECO:0000313" key="14">
    <source>
        <dbReference type="Proteomes" id="UP000494256"/>
    </source>
</evidence>
<keyword evidence="8 11" id="KW-0472">Membrane</keyword>
<gene>
    <name evidence="13" type="ORF">APLA_LOCUS6658</name>
</gene>
<evidence type="ECO:0000256" key="1">
    <source>
        <dbReference type="ARBA" id="ARBA00004479"/>
    </source>
</evidence>
<dbReference type="SUPFAM" id="SSF52200">
    <property type="entry name" value="Toll/Interleukin receptor TIR domain"/>
    <property type="match status" value="1"/>
</dbReference>
<proteinExistence type="inferred from homology"/>
<dbReference type="Gene3D" id="3.80.10.10">
    <property type="entry name" value="Ribonuclease Inhibitor"/>
    <property type="match status" value="5"/>
</dbReference>
<evidence type="ECO:0000256" key="7">
    <source>
        <dbReference type="ARBA" id="ARBA00022989"/>
    </source>
</evidence>
<evidence type="ECO:0000256" key="5">
    <source>
        <dbReference type="ARBA" id="ARBA00022729"/>
    </source>
</evidence>
<dbReference type="SMART" id="SM00255">
    <property type="entry name" value="TIR"/>
    <property type="match status" value="1"/>
</dbReference>
<dbReference type="PROSITE" id="PS50104">
    <property type="entry name" value="TIR"/>
    <property type="match status" value="1"/>
</dbReference>
<dbReference type="Pfam" id="PF13676">
    <property type="entry name" value="TIR_2"/>
    <property type="match status" value="1"/>
</dbReference>
<keyword evidence="3" id="KW-0433">Leucine-rich repeat</keyword>
<evidence type="ECO:0000259" key="12">
    <source>
        <dbReference type="PROSITE" id="PS50104"/>
    </source>
</evidence>
<evidence type="ECO:0000256" key="6">
    <source>
        <dbReference type="ARBA" id="ARBA00022737"/>
    </source>
</evidence>
<keyword evidence="6" id="KW-0677">Repeat</keyword>
<dbReference type="SUPFAM" id="SSF52047">
    <property type="entry name" value="RNI-like"/>
    <property type="match status" value="1"/>
</dbReference>
<dbReference type="PANTHER" id="PTHR24365">
    <property type="entry name" value="TOLL-LIKE RECEPTOR"/>
    <property type="match status" value="1"/>
</dbReference>
<dbReference type="EMBL" id="CADEBD010000294">
    <property type="protein sequence ID" value="CAB3234454.1"/>
    <property type="molecule type" value="Genomic_DNA"/>
</dbReference>
<evidence type="ECO:0000256" key="4">
    <source>
        <dbReference type="ARBA" id="ARBA00022692"/>
    </source>
</evidence>
<dbReference type="SMART" id="SM00369">
    <property type="entry name" value="LRR_TYP"/>
    <property type="match status" value="10"/>
</dbReference>
<evidence type="ECO:0000256" key="10">
    <source>
        <dbReference type="ARBA" id="ARBA00023180"/>
    </source>
</evidence>
<comment type="subcellular location">
    <subcellularLocation>
        <location evidence="1">Membrane</location>
        <topology evidence="1">Single-pass type I membrane protein</topology>
    </subcellularLocation>
</comment>
<dbReference type="InterPro" id="IPR003591">
    <property type="entry name" value="Leu-rich_rpt_typical-subtyp"/>
</dbReference>